<organism evidence="4">
    <name type="scientific">Hydatigena taeniaeformis</name>
    <name type="common">Feline tapeworm</name>
    <name type="synonym">Taenia taeniaeformis</name>
    <dbReference type="NCBI Taxonomy" id="6205"/>
    <lineage>
        <taxon>Eukaryota</taxon>
        <taxon>Metazoa</taxon>
        <taxon>Spiralia</taxon>
        <taxon>Lophotrochozoa</taxon>
        <taxon>Platyhelminthes</taxon>
        <taxon>Cestoda</taxon>
        <taxon>Eucestoda</taxon>
        <taxon>Cyclophyllidea</taxon>
        <taxon>Taeniidae</taxon>
        <taxon>Hydatigera</taxon>
    </lineage>
</organism>
<accession>A0A0R3WN08</accession>
<protein>
    <submittedName>
        <fullName evidence="4">DUF1618 domain-containing protein</fullName>
    </submittedName>
</protein>
<dbReference type="Proteomes" id="UP000274429">
    <property type="component" value="Unassembled WGS sequence"/>
</dbReference>
<dbReference type="WBParaSite" id="TTAC_0000214601-mRNA-1">
    <property type="protein sequence ID" value="TTAC_0000214601-mRNA-1"/>
    <property type="gene ID" value="TTAC_0000214601"/>
</dbReference>
<sequence length="275" mass="30219">MEVESQVLKAFSEPDNLDLLSRTIVDGHLCQDHPSASSSASLLSLDPHLPISDGQRIRRSYSAGHLIVTVRVSCAAVIHQHAFHTPAPSSGNHPDSSIGDGDDDCNDANDASPSLQYERFGESSLGEGVVSIEGINYTLLNHMSIPRRREFSEQFRDLAQLHRQVDVPRAKWDDASRLFPKQFGLPPSVALSICVGVSAPHDDCCGLSLDLVYDPSAADFVGQWESNQPHLFQQKSKHRNQTRVLYVTACEDDEIQNEIVEIPENNINAAATLIT</sequence>
<evidence type="ECO:0000256" key="1">
    <source>
        <dbReference type="SAM" id="MobiDB-lite"/>
    </source>
</evidence>
<name>A0A0R3WN08_HYDTA</name>
<gene>
    <name evidence="2" type="ORF">TTAC_LOCUS2133</name>
</gene>
<dbReference type="AlphaFoldDB" id="A0A0R3WN08"/>
<evidence type="ECO:0000313" key="3">
    <source>
        <dbReference type="Proteomes" id="UP000274429"/>
    </source>
</evidence>
<keyword evidence="3" id="KW-1185">Reference proteome</keyword>
<dbReference type="EMBL" id="UYWX01000783">
    <property type="protein sequence ID" value="VDM18990.1"/>
    <property type="molecule type" value="Genomic_DNA"/>
</dbReference>
<evidence type="ECO:0000313" key="4">
    <source>
        <dbReference type="WBParaSite" id="TTAC_0000214601-mRNA-1"/>
    </source>
</evidence>
<reference evidence="2 3" key="2">
    <citation type="submission" date="2018-11" db="EMBL/GenBank/DDBJ databases">
        <authorList>
            <consortium name="Pathogen Informatics"/>
        </authorList>
    </citation>
    <scope>NUCLEOTIDE SEQUENCE [LARGE SCALE GENOMIC DNA]</scope>
</reference>
<reference evidence="4" key="1">
    <citation type="submission" date="2017-02" db="UniProtKB">
        <authorList>
            <consortium name="WormBaseParasite"/>
        </authorList>
    </citation>
    <scope>IDENTIFICATION</scope>
</reference>
<dbReference type="STRING" id="6205.A0A0R3WN08"/>
<proteinExistence type="predicted"/>
<evidence type="ECO:0000313" key="2">
    <source>
        <dbReference type="EMBL" id="VDM18990.1"/>
    </source>
</evidence>
<feature type="region of interest" description="Disordered" evidence="1">
    <location>
        <begin position="84"/>
        <end position="113"/>
    </location>
</feature>
<dbReference type="OrthoDB" id="524326at2759"/>